<proteinExistence type="predicted"/>
<accession>A0A382QA51</accession>
<sequence length="183" mass="20420">MELDSSNSTEVQTASEMARRDMQLRRDDQPDHEVPENAQDSSEKVTQSAEPIEVTGELASQIADNPNPGIPLETVDNVDQSGLDSTRDPDWQVLGESQLPPEPETGNLHKDEYWEERSEDRELQDKDLQEEMIREESESFDQAADVAEDSSRPNSNEVLDPYYRSGSHPSDPPSAGTSLDSFA</sequence>
<gene>
    <name evidence="2" type="ORF">METZ01_LOCUS334276</name>
</gene>
<dbReference type="EMBL" id="UINC01112458">
    <property type="protein sequence ID" value="SVC81422.1"/>
    <property type="molecule type" value="Genomic_DNA"/>
</dbReference>
<feature type="compositionally biased region" description="Polar residues" evidence="1">
    <location>
        <begin position="1"/>
        <end position="15"/>
    </location>
</feature>
<evidence type="ECO:0000256" key="1">
    <source>
        <dbReference type="SAM" id="MobiDB-lite"/>
    </source>
</evidence>
<name>A0A382QA51_9ZZZZ</name>
<feature type="region of interest" description="Disordered" evidence="1">
    <location>
        <begin position="1"/>
        <end position="183"/>
    </location>
</feature>
<evidence type="ECO:0000313" key="2">
    <source>
        <dbReference type="EMBL" id="SVC81422.1"/>
    </source>
</evidence>
<feature type="compositionally biased region" description="Basic and acidic residues" evidence="1">
    <location>
        <begin position="107"/>
        <end position="137"/>
    </location>
</feature>
<feature type="compositionally biased region" description="Basic and acidic residues" evidence="1">
    <location>
        <begin position="17"/>
        <end position="35"/>
    </location>
</feature>
<dbReference type="AlphaFoldDB" id="A0A382QA51"/>
<feature type="compositionally biased region" description="Polar residues" evidence="1">
    <location>
        <begin position="38"/>
        <end position="49"/>
    </location>
</feature>
<protein>
    <submittedName>
        <fullName evidence="2">Uncharacterized protein</fullName>
    </submittedName>
</protein>
<reference evidence="2" key="1">
    <citation type="submission" date="2018-05" db="EMBL/GenBank/DDBJ databases">
        <authorList>
            <person name="Lanie J.A."/>
            <person name="Ng W.-L."/>
            <person name="Kazmierczak K.M."/>
            <person name="Andrzejewski T.M."/>
            <person name="Davidsen T.M."/>
            <person name="Wayne K.J."/>
            <person name="Tettelin H."/>
            <person name="Glass J.I."/>
            <person name="Rusch D."/>
            <person name="Podicherti R."/>
            <person name="Tsui H.-C.T."/>
            <person name="Winkler M.E."/>
        </authorList>
    </citation>
    <scope>NUCLEOTIDE SEQUENCE</scope>
</reference>
<organism evidence="2">
    <name type="scientific">marine metagenome</name>
    <dbReference type="NCBI Taxonomy" id="408172"/>
    <lineage>
        <taxon>unclassified sequences</taxon>
        <taxon>metagenomes</taxon>
        <taxon>ecological metagenomes</taxon>
    </lineage>
</organism>